<gene>
    <name evidence="2" type="ORF">FRACYDRAFT_270849</name>
</gene>
<dbReference type="KEGG" id="fcy:FRACYDRAFT_270849"/>
<dbReference type="EMBL" id="KV784368">
    <property type="protein sequence ID" value="OEU11353.1"/>
    <property type="molecule type" value="Genomic_DNA"/>
</dbReference>
<dbReference type="InParanoid" id="A0A1E7F0N4"/>
<evidence type="ECO:0000256" key="1">
    <source>
        <dbReference type="SAM" id="MobiDB-lite"/>
    </source>
</evidence>
<keyword evidence="3" id="KW-1185">Reference proteome</keyword>
<evidence type="ECO:0000313" key="3">
    <source>
        <dbReference type="Proteomes" id="UP000095751"/>
    </source>
</evidence>
<organism evidence="2 3">
    <name type="scientific">Fragilariopsis cylindrus CCMP1102</name>
    <dbReference type="NCBI Taxonomy" id="635003"/>
    <lineage>
        <taxon>Eukaryota</taxon>
        <taxon>Sar</taxon>
        <taxon>Stramenopiles</taxon>
        <taxon>Ochrophyta</taxon>
        <taxon>Bacillariophyta</taxon>
        <taxon>Bacillariophyceae</taxon>
        <taxon>Bacillariophycidae</taxon>
        <taxon>Bacillariales</taxon>
        <taxon>Bacillariaceae</taxon>
        <taxon>Fragilariopsis</taxon>
    </lineage>
</organism>
<reference evidence="2 3" key="1">
    <citation type="submission" date="2016-09" db="EMBL/GenBank/DDBJ databases">
        <title>Extensive genetic diversity and differential bi-allelic expression allows diatom success in the polar Southern Ocean.</title>
        <authorList>
            <consortium name="DOE Joint Genome Institute"/>
            <person name="Mock T."/>
            <person name="Otillar R.P."/>
            <person name="Strauss J."/>
            <person name="Dupont C."/>
            <person name="Frickenhaus S."/>
            <person name="Maumus F."/>
            <person name="Mcmullan M."/>
            <person name="Sanges R."/>
            <person name="Schmutz J."/>
            <person name="Toseland A."/>
            <person name="Valas R."/>
            <person name="Veluchamy A."/>
            <person name="Ward B.J."/>
            <person name="Allen A."/>
            <person name="Barry K."/>
            <person name="Falciatore A."/>
            <person name="Ferrante M."/>
            <person name="Fortunato A.E."/>
            <person name="Gloeckner G."/>
            <person name="Gruber A."/>
            <person name="Hipkin R."/>
            <person name="Janech M."/>
            <person name="Kroth P."/>
            <person name="Leese F."/>
            <person name="Lindquist E."/>
            <person name="Lyon B.R."/>
            <person name="Martin J."/>
            <person name="Mayer C."/>
            <person name="Parker M."/>
            <person name="Quesneville H."/>
            <person name="Raymond J."/>
            <person name="Uhlig C."/>
            <person name="Valentin K.U."/>
            <person name="Worden A.Z."/>
            <person name="Armbrust E.V."/>
            <person name="Bowler C."/>
            <person name="Green B."/>
            <person name="Moulton V."/>
            <person name="Van Oosterhout C."/>
            <person name="Grigoriev I."/>
        </authorList>
    </citation>
    <scope>NUCLEOTIDE SEQUENCE [LARGE SCALE GENOMIC DNA]</scope>
    <source>
        <strain evidence="2 3">CCMP1102</strain>
    </source>
</reference>
<dbReference type="AlphaFoldDB" id="A0A1E7F0N4"/>
<sequence>MKENNIVAGPTNEEKEETRTRLEERENEAIKMERSELFDTIYDGGCSSYHDVAQAKRRLQEIDEMDYKFPCLVNQCRRRFQTKDLYHNHLVHTEGSAHKKEREKFELKFHYPCPVAGCSRRFETAGGMDGGRNHLLSLAIGDSCKLHGKALKDSNIGLLNFEHLYEPTTDKSQTRITNFFAKKS</sequence>
<evidence type="ECO:0000313" key="2">
    <source>
        <dbReference type="EMBL" id="OEU11353.1"/>
    </source>
</evidence>
<feature type="region of interest" description="Disordered" evidence="1">
    <location>
        <begin position="1"/>
        <end position="25"/>
    </location>
</feature>
<name>A0A1E7F0N4_9STRA</name>
<accession>A0A1E7F0N4</accession>
<dbReference type="Proteomes" id="UP000095751">
    <property type="component" value="Unassembled WGS sequence"/>
</dbReference>
<feature type="compositionally biased region" description="Basic and acidic residues" evidence="1">
    <location>
        <begin position="12"/>
        <end position="25"/>
    </location>
</feature>
<protein>
    <submittedName>
        <fullName evidence="2">Uncharacterized protein</fullName>
    </submittedName>
</protein>
<proteinExistence type="predicted"/>